<sequence>MIDVDGDDNGEVSADTTGWTPGGVGNGEGTWHDDTGGSSYGVDEGDDDDDTSTQPGEMNNEDGGRRVEEGIQGRPGEDVNAAKGNQQKRRGGRPPTTNPKPKVPWTLDERIHLARMMQEDDVIMADANGQQRMMSMKDRYAWVVARMKEAGYMHRTAEDCRKKWTNMMTTAKLILDKQQKKSGEPSYFDITIEQRRERRLPLSFEKALWDAMTWKLDRPSIQCDNTMASESLPGKRQEPSPTVGSDATGTEESDSSSKARRTGTGKARVHEGGSAGSSLSKVMEDSTRSYCQGLDNAAAALARATTGVGTTISARKDKRNGRHGRDMVFYNGVTRHDTRLYEVRVNDVHAMDITAGLGYVGDGALSHVLLFVTKRHELVPNRWEGPHRDEVGDTIKYLVSAIAEEFENRMDETPWYDTIFDPPLEGRGYLHGLVDIWGPEDDLRVRKW</sequence>
<feature type="compositionally biased region" description="Polar residues" evidence="1">
    <location>
        <begin position="239"/>
        <end position="248"/>
    </location>
</feature>
<evidence type="ECO:0000313" key="4">
    <source>
        <dbReference type="Proteomes" id="UP000265515"/>
    </source>
</evidence>
<feature type="compositionally biased region" description="Basic and acidic residues" evidence="1">
    <location>
        <begin position="62"/>
        <end position="77"/>
    </location>
</feature>
<dbReference type="InterPro" id="IPR044822">
    <property type="entry name" value="Myb_DNA-bind_4"/>
</dbReference>
<accession>A0A388KGI1</accession>
<organism evidence="3 4">
    <name type="scientific">Chara braunii</name>
    <name type="common">Braun's stonewort</name>
    <dbReference type="NCBI Taxonomy" id="69332"/>
    <lineage>
        <taxon>Eukaryota</taxon>
        <taxon>Viridiplantae</taxon>
        <taxon>Streptophyta</taxon>
        <taxon>Charophyceae</taxon>
        <taxon>Charales</taxon>
        <taxon>Characeae</taxon>
        <taxon>Chara</taxon>
    </lineage>
</organism>
<dbReference type="EMBL" id="BFEA01000111">
    <property type="protein sequence ID" value="GBG69170.1"/>
    <property type="molecule type" value="Genomic_DNA"/>
</dbReference>
<dbReference type="PANTHER" id="PTHR33492">
    <property type="entry name" value="OSJNBA0043A12.37 PROTEIN-RELATED"/>
    <property type="match status" value="1"/>
</dbReference>
<reference evidence="3 4" key="1">
    <citation type="journal article" date="2018" name="Cell">
        <title>The Chara Genome: Secondary Complexity and Implications for Plant Terrestrialization.</title>
        <authorList>
            <person name="Nishiyama T."/>
            <person name="Sakayama H."/>
            <person name="Vries J.D."/>
            <person name="Buschmann H."/>
            <person name="Saint-Marcoux D."/>
            <person name="Ullrich K.K."/>
            <person name="Haas F.B."/>
            <person name="Vanderstraeten L."/>
            <person name="Becker D."/>
            <person name="Lang D."/>
            <person name="Vosolsobe S."/>
            <person name="Rombauts S."/>
            <person name="Wilhelmsson P.K.I."/>
            <person name="Janitza P."/>
            <person name="Kern R."/>
            <person name="Heyl A."/>
            <person name="Rumpler F."/>
            <person name="Villalobos L.I.A.C."/>
            <person name="Clay J.M."/>
            <person name="Skokan R."/>
            <person name="Toyoda A."/>
            <person name="Suzuki Y."/>
            <person name="Kagoshima H."/>
            <person name="Schijlen E."/>
            <person name="Tajeshwar N."/>
            <person name="Catarino B."/>
            <person name="Hetherington A.J."/>
            <person name="Saltykova A."/>
            <person name="Bonnot C."/>
            <person name="Breuninger H."/>
            <person name="Symeonidi A."/>
            <person name="Radhakrishnan G.V."/>
            <person name="Van Nieuwerburgh F."/>
            <person name="Deforce D."/>
            <person name="Chang C."/>
            <person name="Karol K.G."/>
            <person name="Hedrich R."/>
            <person name="Ulvskov P."/>
            <person name="Glockner G."/>
            <person name="Delwiche C.F."/>
            <person name="Petrasek J."/>
            <person name="Van de Peer Y."/>
            <person name="Friml J."/>
            <person name="Beilby M."/>
            <person name="Dolan L."/>
            <person name="Kohara Y."/>
            <person name="Sugano S."/>
            <person name="Fujiyama A."/>
            <person name="Delaux P.-M."/>
            <person name="Quint M."/>
            <person name="TheiBen G."/>
            <person name="Hagemann M."/>
            <person name="Harholt J."/>
            <person name="Dunand C."/>
            <person name="Zachgo S."/>
            <person name="Langdale J."/>
            <person name="Maumus F."/>
            <person name="Straeten D.V.D."/>
            <person name="Gould S.B."/>
            <person name="Rensing S.A."/>
        </authorList>
    </citation>
    <scope>NUCLEOTIDE SEQUENCE [LARGE SCALE GENOMIC DNA]</scope>
    <source>
        <strain evidence="3 4">S276</strain>
    </source>
</reference>
<dbReference type="InterPro" id="IPR001005">
    <property type="entry name" value="SANT/Myb"/>
</dbReference>
<feature type="domain" description="Myb-like" evidence="2">
    <location>
        <begin position="97"/>
        <end position="168"/>
    </location>
</feature>
<feature type="region of interest" description="Disordered" evidence="1">
    <location>
        <begin position="1"/>
        <end position="104"/>
    </location>
</feature>
<evidence type="ECO:0000256" key="1">
    <source>
        <dbReference type="SAM" id="MobiDB-lite"/>
    </source>
</evidence>
<evidence type="ECO:0000313" key="3">
    <source>
        <dbReference type="EMBL" id="GBG69170.1"/>
    </source>
</evidence>
<dbReference type="AlphaFoldDB" id="A0A388KGI1"/>
<evidence type="ECO:0000259" key="2">
    <source>
        <dbReference type="PROSITE" id="PS50090"/>
    </source>
</evidence>
<feature type="region of interest" description="Disordered" evidence="1">
    <location>
        <begin position="225"/>
        <end position="282"/>
    </location>
</feature>
<name>A0A388KGI1_CHABU</name>
<dbReference type="Proteomes" id="UP000265515">
    <property type="component" value="Unassembled WGS sequence"/>
</dbReference>
<keyword evidence="4" id="KW-1185">Reference proteome</keyword>
<gene>
    <name evidence="3" type="ORF">CBR_g3870</name>
</gene>
<feature type="compositionally biased region" description="Acidic residues" evidence="1">
    <location>
        <begin position="1"/>
        <end position="10"/>
    </location>
</feature>
<comment type="caution">
    <text evidence="3">The sequence shown here is derived from an EMBL/GenBank/DDBJ whole genome shotgun (WGS) entry which is preliminary data.</text>
</comment>
<dbReference type="Gramene" id="GBG69170">
    <property type="protein sequence ID" value="GBG69170"/>
    <property type="gene ID" value="CBR_g3870"/>
</dbReference>
<dbReference type="Pfam" id="PF13837">
    <property type="entry name" value="Myb_DNA-bind_4"/>
    <property type="match status" value="1"/>
</dbReference>
<dbReference type="OrthoDB" id="691673at2759"/>
<dbReference type="PANTHER" id="PTHR33492:SF11">
    <property type="entry name" value="OS04G0670900 PROTEIN"/>
    <property type="match status" value="1"/>
</dbReference>
<protein>
    <recommendedName>
        <fullName evidence="2">Myb-like domain-containing protein</fullName>
    </recommendedName>
</protein>
<dbReference type="PROSITE" id="PS50090">
    <property type="entry name" value="MYB_LIKE"/>
    <property type="match status" value="1"/>
</dbReference>
<dbReference type="STRING" id="69332.A0A388KGI1"/>
<proteinExistence type="predicted"/>